<accession>A0ABR4QMH9</accession>
<reference evidence="1 2" key="1">
    <citation type="journal article" date="2022" name="Front. Cell. Infect. Microbiol.">
        <title>The Genomes of Two Strains of Taenia crassiceps the Animal Model for the Study of Human Cysticercosis.</title>
        <authorList>
            <person name="Bobes R.J."/>
            <person name="Estrada K."/>
            <person name="Rios-Valencia D.G."/>
            <person name="Calderon-Gallegos A."/>
            <person name="de la Torre P."/>
            <person name="Carrero J.C."/>
            <person name="Sanchez-Flores A."/>
            <person name="Laclette J.P."/>
        </authorList>
    </citation>
    <scope>NUCLEOTIDE SEQUENCE [LARGE SCALE GENOMIC DNA]</scope>
    <source>
        <strain evidence="1">WFUcys</strain>
    </source>
</reference>
<evidence type="ECO:0000313" key="1">
    <source>
        <dbReference type="EMBL" id="KAL5110590.1"/>
    </source>
</evidence>
<name>A0ABR4QMH9_9CEST</name>
<organism evidence="1 2">
    <name type="scientific">Taenia crassiceps</name>
    <dbReference type="NCBI Taxonomy" id="6207"/>
    <lineage>
        <taxon>Eukaryota</taxon>
        <taxon>Metazoa</taxon>
        <taxon>Spiralia</taxon>
        <taxon>Lophotrochozoa</taxon>
        <taxon>Platyhelminthes</taxon>
        <taxon>Cestoda</taxon>
        <taxon>Eucestoda</taxon>
        <taxon>Cyclophyllidea</taxon>
        <taxon>Taeniidae</taxon>
        <taxon>Taenia</taxon>
    </lineage>
</organism>
<evidence type="ECO:0000313" key="2">
    <source>
        <dbReference type="Proteomes" id="UP001651158"/>
    </source>
</evidence>
<keyword evidence="2" id="KW-1185">Reference proteome</keyword>
<dbReference type="EMBL" id="JAKROA010000002">
    <property type="protein sequence ID" value="KAL5110590.1"/>
    <property type="molecule type" value="Genomic_DNA"/>
</dbReference>
<dbReference type="Proteomes" id="UP001651158">
    <property type="component" value="Unassembled WGS sequence"/>
</dbReference>
<comment type="caution">
    <text evidence="1">The sequence shown here is derived from an EMBL/GenBank/DDBJ whole genome shotgun (WGS) entry which is preliminary data.</text>
</comment>
<sequence length="80" mass="9244">MHHLKRLCDSILATFQTSSLGHADCHSSPSVSRQHFKCQRTIHMLSCLTACRTHPNYSEEYRCCEIFHSVVKLCCNRNSF</sequence>
<protein>
    <submittedName>
        <fullName evidence="1">Uncharacterized protein</fullName>
    </submittedName>
</protein>
<proteinExistence type="predicted"/>
<gene>
    <name evidence="1" type="ORF">TcWFU_006955</name>
</gene>